<reference evidence="2 3" key="2">
    <citation type="journal article" date="2023" name="ChemBioChem">
        <title>Acyltransferase Domain Exchange between Two Independent Type I Polyketide Synthases in the Same Producer Strain of Macrolide Antibiotics.</title>
        <authorList>
            <person name="Kudo F."/>
            <person name="Kishikawa K."/>
            <person name="Tsuboi K."/>
            <person name="Kido T."/>
            <person name="Usui T."/>
            <person name="Hashimoto J."/>
            <person name="Shin-Ya K."/>
            <person name="Miyanaga A."/>
            <person name="Eguchi T."/>
        </authorList>
    </citation>
    <scope>NUCLEOTIDE SEQUENCE [LARGE SCALE GENOMIC DNA]</scope>
    <source>
        <strain evidence="2 3">A-8890</strain>
    </source>
</reference>
<dbReference type="EMBL" id="AP018448">
    <property type="protein sequence ID" value="BBC33144.1"/>
    <property type="molecule type" value="Genomic_DNA"/>
</dbReference>
<evidence type="ECO:0000313" key="3">
    <source>
        <dbReference type="Proteomes" id="UP001321542"/>
    </source>
</evidence>
<name>A0ABM7FAT3_9ACTN</name>
<accession>A0ABM7FAT3</accession>
<proteinExistence type="predicted"/>
<sequence>MPFAGVTRDLWGVVRQGLWSLARLTSYGVARSTSCSVVTRTSRCETRTSLGMARRSPGKVTHSRPLGPGPGLGLGLGPR</sequence>
<feature type="compositionally biased region" description="Gly residues" evidence="1">
    <location>
        <begin position="69"/>
        <end position="79"/>
    </location>
</feature>
<organism evidence="2 3">
    <name type="scientific">Streptomyces graminofaciens</name>
    <dbReference type="NCBI Taxonomy" id="68212"/>
    <lineage>
        <taxon>Bacteria</taxon>
        <taxon>Bacillati</taxon>
        <taxon>Actinomycetota</taxon>
        <taxon>Actinomycetes</taxon>
        <taxon>Kitasatosporales</taxon>
        <taxon>Streptomycetaceae</taxon>
        <taxon>Streptomyces</taxon>
    </lineage>
</organism>
<protein>
    <recommendedName>
        <fullName evidence="4">Secreted protein</fullName>
    </recommendedName>
</protein>
<evidence type="ECO:0000313" key="2">
    <source>
        <dbReference type="EMBL" id="BBC33144.1"/>
    </source>
</evidence>
<feature type="region of interest" description="Disordered" evidence="1">
    <location>
        <begin position="48"/>
        <end position="79"/>
    </location>
</feature>
<keyword evidence="3" id="KW-1185">Reference proteome</keyword>
<evidence type="ECO:0008006" key="4">
    <source>
        <dbReference type="Google" id="ProtNLM"/>
    </source>
</evidence>
<reference evidence="2 3" key="1">
    <citation type="journal article" date="2010" name="ChemBioChem">
        <title>Cloning and characterization of the biosynthetic gene cluster of 16-membered macrolide antibiotic FD-891: involvement of a dual functional cytochrome P450 monooxygenase catalyzing epoxidation and hydroxylation.</title>
        <authorList>
            <person name="Kudo F."/>
            <person name="Motegi A."/>
            <person name="Mizoue K."/>
            <person name="Eguchi T."/>
        </authorList>
    </citation>
    <scope>NUCLEOTIDE SEQUENCE [LARGE SCALE GENOMIC DNA]</scope>
    <source>
        <strain evidence="2 3">A-8890</strain>
    </source>
</reference>
<gene>
    <name evidence="2" type="ORF">SGFS_044380</name>
</gene>
<evidence type="ECO:0000256" key="1">
    <source>
        <dbReference type="SAM" id="MobiDB-lite"/>
    </source>
</evidence>
<dbReference type="Proteomes" id="UP001321542">
    <property type="component" value="Chromosome"/>
</dbReference>